<dbReference type="Pfam" id="PF23360">
    <property type="entry name" value="BBS7_GAE"/>
    <property type="match status" value="1"/>
</dbReference>
<dbReference type="GO" id="GO:0036064">
    <property type="term" value="C:ciliary basal body"/>
    <property type="evidence" value="ECO:0007669"/>
    <property type="project" value="TreeGrafter"/>
</dbReference>
<dbReference type="InterPro" id="IPR056333">
    <property type="entry name" value="BBS7_pf_dom"/>
</dbReference>
<evidence type="ECO:0000259" key="2">
    <source>
        <dbReference type="Pfam" id="PF23360"/>
    </source>
</evidence>
<dbReference type="InterPro" id="IPR056334">
    <property type="entry name" value="BBS7_GAE_dom"/>
</dbReference>
<evidence type="ECO:0000259" key="4">
    <source>
        <dbReference type="Pfam" id="PF23743"/>
    </source>
</evidence>
<dbReference type="GO" id="GO:0016020">
    <property type="term" value="C:membrane"/>
    <property type="evidence" value="ECO:0007669"/>
    <property type="project" value="TreeGrafter"/>
</dbReference>
<reference evidence="5" key="1">
    <citation type="submission" date="2019-05" db="EMBL/GenBank/DDBJ databases">
        <title>Annotation for the trematode Fasciolopsis buski.</title>
        <authorList>
            <person name="Choi Y.-J."/>
        </authorList>
    </citation>
    <scope>NUCLEOTIDE SEQUENCE</scope>
    <source>
        <strain evidence="5">HT</strain>
        <tissue evidence="5">Whole worm</tissue>
    </source>
</reference>
<accession>A0A8E0VKQ9</accession>
<dbReference type="Pfam" id="PF23349">
    <property type="entry name" value="BBS7_hp"/>
    <property type="match status" value="1"/>
</dbReference>
<dbReference type="PANTHER" id="PTHR16074">
    <property type="entry name" value="BARDET-BIEDL SYNDROME 7 PROTEIN"/>
    <property type="match status" value="1"/>
</dbReference>
<feature type="domain" description="BBS7 helical hairpin" evidence="1">
    <location>
        <begin position="505"/>
        <end position="576"/>
    </location>
</feature>
<dbReference type="AlphaFoldDB" id="A0A8E0VKQ9"/>
<dbReference type="InterPro" id="IPR056335">
    <property type="entry name" value="BBS7_hairpin"/>
</dbReference>
<dbReference type="EMBL" id="LUCM01004628">
    <property type="protein sequence ID" value="KAA0194079.1"/>
    <property type="molecule type" value="Genomic_DNA"/>
</dbReference>
<dbReference type="PANTHER" id="PTHR16074:SF4">
    <property type="entry name" value="BARDET-BIEDL SYNDROME 7 PROTEIN"/>
    <property type="match status" value="1"/>
</dbReference>
<dbReference type="Pfam" id="PF23361">
    <property type="entry name" value="BBS7_pf"/>
    <property type="match status" value="1"/>
</dbReference>
<dbReference type="OrthoDB" id="414590at2759"/>
<proteinExistence type="predicted"/>
<evidence type="ECO:0000313" key="6">
    <source>
        <dbReference type="Proteomes" id="UP000728185"/>
    </source>
</evidence>
<name>A0A8E0VKQ9_9TREM</name>
<evidence type="ECO:0008006" key="7">
    <source>
        <dbReference type="Google" id="ProtNLM"/>
    </source>
</evidence>
<evidence type="ECO:0000259" key="1">
    <source>
        <dbReference type="Pfam" id="PF23349"/>
    </source>
</evidence>
<sequence>MGVVSYEVKLDSVPVCFAQGRSSDCAIYGTVDGTFGLIQFLESEAILHWDESPRGQYGSVLAVNHFDLNQDGEPELIVAYEQGVVEVFLYDEFGHPQLIYSKSTSTLNQPGSIFGLTTAPVSGRPDSGQAENPVRIGRERILKKLQNFSQNVYTIVFVTDGGGAQTIDISQICCRQDLKQLEKEAAELRASRTETAPSLLILNPTEIMHTYQLDPTSSVYSLRLECAIPIDHILVQSDCLVEMVDVADNCAIKCVIPCTPQMDSNSVLATYRCQVNTSQIELGFRTIEGKYGTLNIYLVPKGQEPCVCNRLQFPVWPLSLHRRTHEFTTDAPMNQLKLEGKFSLAELHQLIMFCLPDTPERPPICAGPIAVEDLGSDLTERARLVYECVVLSTQLECSYERNCALFRSDNLSTIAVLKDALAKEATRRKIHFAINLDLHPASVYYTLRCIQPKLESLLSLRRKVHLIEPLQHLVASHTQGVHHSDTSPNDANSLCCRGDNPLPNSLPADCAAIWRDANQLQRAFRYQSCILDRLYGLVVDLYIDKYRFQGIDVRKRTASLLDILNHYDFDKILQYFDEV</sequence>
<comment type="caution">
    <text evidence="5">The sequence shown here is derived from an EMBL/GenBank/DDBJ whole genome shotgun (WGS) entry which is preliminary data.</text>
</comment>
<dbReference type="InterPro" id="IPR056332">
    <property type="entry name" value="Beta-prop_BBS7"/>
</dbReference>
<evidence type="ECO:0000259" key="3">
    <source>
        <dbReference type="Pfam" id="PF23361"/>
    </source>
</evidence>
<organism evidence="5 6">
    <name type="scientific">Fasciolopsis buskii</name>
    <dbReference type="NCBI Taxonomy" id="27845"/>
    <lineage>
        <taxon>Eukaryota</taxon>
        <taxon>Metazoa</taxon>
        <taxon>Spiralia</taxon>
        <taxon>Lophotrochozoa</taxon>
        <taxon>Platyhelminthes</taxon>
        <taxon>Trematoda</taxon>
        <taxon>Digenea</taxon>
        <taxon>Plagiorchiida</taxon>
        <taxon>Echinostomata</taxon>
        <taxon>Echinostomatoidea</taxon>
        <taxon>Fasciolidae</taxon>
        <taxon>Fasciolopsis</taxon>
    </lineage>
</organism>
<evidence type="ECO:0000313" key="5">
    <source>
        <dbReference type="EMBL" id="KAA0194079.1"/>
    </source>
</evidence>
<dbReference type="GO" id="GO:0005930">
    <property type="term" value="C:axoneme"/>
    <property type="evidence" value="ECO:0007669"/>
    <property type="project" value="TreeGrafter"/>
</dbReference>
<protein>
    <recommendedName>
        <fullName evidence="7">Bardet-Biedl syndrome 7</fullName>
    </recommendedName>
</protein>
<feature type="domain" description="BBS7 platform" evidence="3">
    <location>
        <begin position="321"/>
        <end position="437"/>
    </location>
</feature>
<dbReference type="GO" id="GO:0034464">
    <property type="term" value="C:BBSome"/>
    <property type="evidence" value="ECO:0007669"/>
    <property type="project" value="TreeGrafter"/>
</dbReference>
<dbReference type="Proteomes" id="UP000728185">
    <property type="component" value="Unassembled WGS sequence"/>
</dbReference>
<keyword evidence="6" id="KW-1185">Reference proteome</keyword>
<feature type="domain" description="BBS7 GAE" evidence="2">
    <location>
        <begin position="206"/>
        <end position="312"/>
    </location>
</feature>
<dbReference type="Pfam" id="PF23743">
    <property type="entry name" value="Beta-prop_BBS7"/>
    <property type="match status" value="1"/>
</dbReference>
<gene>
    <name evidence="5" type="ORF">FBUS_03266</name>
</gene>
<dbReference type="GO" id="GO:0008104">
    <property type="term" value="P:intracellular protein localization"/>
    <property type="evidence" value="ECO:0007669"/>
    <property type="project" value="TreeGrafter"/>
</dbReference>
<dbReference type="GO" id="GO:0060271">
    <property type="term" value="P:cilium assembly"/>
    <property type="evidence" value="ECO:0007669"/>
    <property type="project" value="TreeGrafter"/>
</dbReference>
<feature type="domain" description="BBS7 beta-propeller" evidence="4">
    <location>
        <begin position="5"/>
        <end position="104"/>
    </location>
</feature>